<name>A0A0G4H0U7_VITBC</name>
<dbReference type="PhylomeDB" id="A0A0G4H0U7"/>
<proteinExistence type="predicted"/>
<dbReference type="Pfam" id="PF05990">
    <property type="entry name" value="DUF900"/>
    <property type="match status" value="1"/>
</dbReference>
<evidence type="ECO:0000313" key="1">
    <source>
        <dbReference type="EMBL" id="CEM36962.1"/>
    </source>
</evidence>
<dbReference type="InterPro" id="IPR010297">
    <property type="entry name" value="DUF900_hydrolase"/>
</dbReference>
<organism evidence="1 2">
    <name type="scientific">Vitrella brassicaformis (strain CCMP3155)</name>
    <dbReference type="NCBI Taxonomy" id="1169540"/>
    <lineage>
        <taxon>Eukaryota</taxon>
        <taxon>Sar</taxon>
        <taxon>Alveolata</taxon>
        <taxon>Colpodellida</taxon>
        <taxon>Vitrellaceae</taxon>
        <taxon>Vitrella</taxon>
    </lineage>
</organism>
<gene>
    <name evidence="1" type="ORF">Vbra_541</name>
</gene>
<accession>A0A0G4H0U7</accession>
<dbReference type="VEuPathDB" id="CryptoDB:Vbra_541"/>
<sequence>MAAIAGNLDTVRPHKGMLFITNHMMNKDRQFDPKGAKEEMDALSLGRVKFDEANNQPRAIVRYCRFDPDHPDGHEVISASTFIDDLWNSKAKHVLFYIHGFNSEPETSPWEYGVFTQAAALQAQFDSIEPNNTQIVLLIWPCGNRFGILRDYWSDQIAAHMSAAAFEVALGKFLKWSRLQQPVPADEAKWPYVMAHSMGNRLLLSTMDLAKIEDDVGANAFRGIFMVAADVVNEALEGHSSIAEAARTVSVYHAWDDKALIGSKYANLVSKGSWSRRLGTTGPEDMTKVSGNVYAVDCADFNVGVDPFLLGHNYFTENIIVDGKEKPNPVVAHIYNTMQLGRVDTTI</sequence>
<protein>
    <submittedName>
        <fullName evidence="1">Uncharacterized protein</fullName>
    </submittedName>
</protein>
<dbReference type="EMBL" id="CDMY01000913">
    <property type="protein sequence ID" value="CEM36962.1"/>
    <property type="molecule type" value="Genomic_DNA"/>
</dbReference>
<dbReference type="AlphaFoldDB" id="A0A0G4H0U7"/>
<reference evidence="1 2" key="1">
    <citation type="submission" date="2014-11" db="EMBL/GenBank/DDBJ databases">
        <authorList>
            <person name="Zhu J."/>
            <person name="Qi W."/>
            <person name="Song R."/>
        </authorList>
    </citation>
    <scope>NUCLEOTIDE SEQUENCE [LARGE SCALE GENOMIC DNA]</scope>
</reference>
<keyword evidence="2" id="KW-1185">Reference proteome</keyword>
<dbReference type="InParanoid" id="A0A0G4H0U7"/>
<evidence type="ECO:0000313" key="2">
    <source>
        <dbReference type="Proteomes" id="UP000041254"/>
    </source>
</evidence>
<dbReference type="Proteomes" id="UP000041254">
    <property type="component" value="Unassembled WGS sequence"/>
</dbReference>